<sequence>MEFGRTNLPAEDDHGQDEAHSSNDEAHRFMVIGDMGGLPFFPYTTLVEMGVAKQMADMANKTNPDFILALGDNFYFNGVRDVTDSRFEESYEKIFDYPSLKRPWYLIAGNHDHRGNVSAEIAYSKVSQRWNFPDFYYPLSFKLSGTNSTIDILMLDTITLCGNTGSDFKDSQPLKPDNYQASEQQWAWLEQSLAISKATYLLVAGHFPVYSIAEHGPTECLVDRLLPMLYKYRVTAYMCGHDHNLQHLQDSQNGVNMDFFVVGASNFIDPSRAHANAVPVDASKFHWADLLSLGGFGYVEMSTSNMTFSFIEANGKLLYQTVMKPRSL</sequence>
<feature type="binding site" evidence="7">
    <location>
        <position position="34"/>
    </location>
    <ligand>
        <name>Fe cation</name>
        <dbReference type="ChEBI" id="CHEBI:24875"/>
        <label>1</label>
    </ligand>
</feature>
<evidence type="ECO:0000256" key="4">
    <source>
        <dbReference type="ARBA" id="ARBA00022729"/>
    </source>
</evidence>
<feature type="binding site" evidence="7">
    <location>
        <position position="72"/>
    </location>
    <ligand>
        <name>Fe cation</name>
        <dbReference type="ChEBI" id="CHEBI:24875"/>
        <label>2</label>
    </ligand>
</feature>
<feature type="compositionally biased region" description="Basic and acidic residues" evidence="10">
    <location>
        <begin position="11"/>
        <end position="22"/>
    </location>
</feature>
<dbReference type="InterPro" id="IPR024927">
    <property type="entry name" value="Acid_PPase"/>
</dbReference>
<feature type="binding site" evidence="7">
    <location>
        <position position="75"/>
    </location>
    <ligand>
        <name>Fe cation</name>
        <dbReference type="ChEBI" id="CHEBI:24875"/>
        <label>1</label>
    </ligand>
</feature>
<evidence type="ECO:0000256" key="8">
    <source>
        <dbReference type="PIRSR" id="PIRSR000898-2"/>
    </source>
</evidence>
<gene>
    <name evidence="12" type="ORF">SNE40_011816</name>
</gene>
<dbReference type="AlphaFoldDB" id="A0AAN8PYK1"/>
<keyword evidence="4" id="KW-0732">Signal</keyword>
<feature type="binding site" evidence="7">
    <location>
        <position position="243"/>
    </location>
    <ligand>
        <name>Fe cation</name>
        <dbReference type="ChEBI" id="CHEBI:24875"/>
        <label>1</label>
    </ligand>
</feature>
<dbReference type="PANTHER" id="PTHR10161">
    <property type="entry name" value="TARTRATE-RESISTANT ACID PHOSPHATASE TYPE 5"/>
    <property type="match status" value="1"/>
</dbReference>
<feature type="binding site" evidence="7">
    <location>
        <position position="110"/>
    </location>
    <ligand>
        <name>Fe cation</name>
        <dbReference type="ChEBI" id="CHEBI:24875"/>
        <label>2</label>
    </ligand>
</feature>
<dbReference type="Gene3D" id="3.60.21.10">
    <property type="match status" value="1"/>
</dbReference>
<keyword evidence="5 6" id="KW-0378">Hydrolase</keyword>
<evidence type="ECO:0000313" key="12">
    <source>
        <dbReference type="EMBL" id="KAK6179460.1"/>
    </source>
</evidence>
<organism evidence="12 13">
    <name type="scientific">Patella caerulea</name>
    <name type="common">Rayed Mediterranean limpet</name>
    <dbReference type="NCBI Taxonomy" id="87958"/>
    <lineage>
        <taxon>Eukaryota</taxon>
        <taxon>Metazoa</taxon>
        <taxon>Spiralia</taxon>
        <taxon>Lophotrochozoa</taxon>
        <taxon>Mollusca</taxon>
        <taxon>Gastropoda</taxon>
        <taxon>Patellogastropoda</taxon>
        <taxon>Patelloidea</taxon>
        <taxon>Patellidae</taxon>
        <taxon>Patella</taxon>
    </lineage>
</organism>
<evidence type="ECO:0000313" key="13">
    <source>
        <dbReference type="Proteomes" id="UP001347796"/>
    </source>
</evidence>
<comment type="cofactor">
    <cofactor evidence="7">
        <name>Fe cation</name>
        <dbReference type="ChEBI" id="CHEBI:24875"/>
    </cofactor>
    <text evidence="7">Binds 2 iron ions per subunit.</text>
</comment>
<name>A0AAN8PYK1_PATCE</name>
<feature type="disulfide bond" evidence="8">
    <location>
        <begin position="161"/>
        <end position="220"/>
    </location>
</feature>
<proteinExistence type="predicted"/>
<evidence type="ECO:0000256" key="5">
    <source>
        <dbReference type="ARBA" id="ARBA00022801"/>
    </source>
</evidence>
<keyword evidence="13" id="KW-1185">Reference proteome</keyword>
<dbReference type="GO" id="GO:0045453">
    <property type="term" value="P:bone resorption"/>
    <property type="evidence" value="ECO:0007669"/>
    <property type="project" value="TreeGrafter"/>
</dbReference>
<dbReference type="PIRSF" id="PIRSF000898">
    <property type="entry name" value="Acid_Ptase_5"/>
    <property type="match status" value="1"/>
</dbReference>
<dbReference type="EMBL" id="JAZGQO010000008">
    <property type="protein sequence ID" value="KAK6179460.1"/>
    <property type="molecule type" value="Genomic_DNA"/>
</dbReference>
<reference evidence="12 13" key="1">
    <citation type="submission" date="2024-01" db="EMBL/GenBank/DDBJ databases">
        <title>The genome of the rayed Mediterranean limpet Patella caerulea (Linnaeus, 1758).</title>
        <authorList>
            <person name="Anh-Thu Weber A."/>
            <person name="Halstead-Nussloch G."/>
        </authorList>
    </citation>
    <scope>NUCLEOTIDE SEQUENCE [LARGE SCALE GENOMIC DNA]</scope>
    <source>
        <strain evidence="12">AATW-2023a</strain>
        <tissue evidence="12">Whole specimen</tissue>
    </source>
</reference>
<feature type="domain" description="Calcineurin-like phosphoesterase" evidence="11">
    <location>
        <begin position="28"/>
        <end position="244"/>
    </location>
</feature>
<comment type="catalytic activity">
    <reaction evidence="1 6">
        <text>a phosphate monoester + H2O = an alcohol + phosphate</text>
        <dbReference type="Rhea" id="RHEA:15017"/>
        <dbReference type="ChEBI" id="CHEBI:15377"/>
        <dbReference type="ChEBI" id="CHEBI:30879"/>
        <dbReference type="ChEBI" id="CHEBI:43474"/>
        <dbReference type="ChEBI" id="CHEBI:67140"/>
        <dbReference type="EC" id="3.1.3.2"/>
    </reaction>
</comment>
<dbReference type="GO" id="GO:0046872">
    <property type="term" value="F:metal ion binding"/>
    <property type="evidence" value="ECO:0007669"/>
    <property type="project" value="UniProtKB-KW"/>
</dbReference>
<keyword evidence="6 7" id="KW-0408">Iron</keyword>
<feature type="binding site" evidence="7">
    <location>
        <position position="72"/>
    </location>
    <ligand>
        <name>Fe cation</name>
        <dbReference type="ChEBI" id="CHEBI:24875"/>
        <label>1</label>
    </ligand>
</feature>
<dbReference type="GO" id="GO:0003993">
    <property type="term" value="F:acid phosphatase activity"/>
    <property type="evidence" value="ECO:0007669"/>
    <property type="project" value="UniProtKB-UniRule"/>
</dbReference>
<dbReference type="Proteomes" id="UP001347796">
    <property type="component" value="Unassembled WGS sequence"/>
</dbReference>
<evidence type="ECO:0000256" key="3">
    <source>
        <dbReference type="ARBA" id="ARBA00015822"/>
    </source>
</evidence>
<evidence type="ECO:0000256" key="9">
    <source>
        <dbReference type="PIRSR" id="PIRSR000898-3"/>
    </source>
</evidence>
<dbReference type="SUPFAM" id="SSF56300">
    <property type="entry name" value="Metallo-dependent phosphatases"/>
    <property type="match status" value="1"/>
</dbReference>
<evidence type="ECO:0000256" key="6">
    <source>
        <dbReference type="PIRNR" id="PIRNR000898"/>
    </source>
</evidence>
<feature type="binding site" evidence="7">
    <location>
        <position position="241"/>
    </location>
    <ligand>
        <name>Fe cation</name>
        <dbReference type="ChEBI" id="CHEBI:24875"/>
        <label>2</label>
    </ligand>
</feature>
<dbReference type="InterPro" id="IPR051558">
    <property type="entry name" value="Metallophosphoesterase_PAP"/>
</dbReference>
<evidence type="ECO:0000259" key="11">
    <source>
        <dbReference type="Pfam" id="PF00149"/>
    </source>
</evidence>
<feature type="binding site" evidence="7">
    <location>
        <position position="206"/>
    </location>
    <ligand>
        <name>Fe cation</name>
        <dbReference type="ChEBI" id="CHEBI:24875"/>
        <label>2</label>
    </ligand>
</feature>
<keyword evidence="7" id="KW-0479">Metal-binding</keyword>
<feature type="glycosylation site" description="N-linked (GlcNAc...) asparagine" evidence="9">
    <location>
        <position position="116"/>
    </location>
</feature>
<dbReference type="InterPro" id="IPR004843">
    <property type="entry name" value="Calcineurin-like_PHP"/>
</dbReference>
<dbReference type="Pfam" id="PF00149">
    <property type="entry name" value="Metallophos"/>
    <property type="match status" value="1"/>
</dbReference>
<dbReference type="FunFam" id="3.60.21.10:FF:000062">
    <property type="entry name" value="Tartrate-resistant acid phosphatase type 5"/>
    <property type="match status" value="1"/>
</dbReference>
<feature type="region of interest" description="Disordered" evidence="10">
    <location>
        <begin position="1"/>
        <end position="22"/>
    </location>
</feature>
<dbReference type="InterPro" id="IPR029052">
    <property type="entry name" value="Metallo-depent_PP-like"/>
</dbReference>
<evidence type="ECO:0000256" key="1">
    <source>
        <dbReference type="ARBA" id="ARBA00000032"/>
    </source>
</evidence>
<dbReference type="EC" id="3.1.3.2" evidence="2 6"/>
<keyword evidence="8" id="KW-1015">Disulfide bond</keyword>
<dbReference type="PANTHER" id="PTHR10161:SF14">
    <property type="entry name" value="TARTRATE-RESISTANT ACID PHOSPHATASE TYPE 5"/>
    <property type="match status" value="1"/>
</dbReference>
<accession>A0AAN8PYK1</accession>
<evidence type="ECO:0000256" key="2">
    <source>
        <dbReference type="ARBA" id="ARBA00012646"/>
    </source>
</evidence>
<evidence type="ECO:0000256" key="10">
    <source>
        <dbReference type="SAM" id="MobiDB-lite"/>
    </source>
</evidence>
<protein>
    <recommendedName>
        <fullName evidence="3 6">Tartrate-resistant acid phosphatase type 5</fullName>
        <ecNumber evidence="2 6">3.1.3.2</ecNumber>
    </recommendedName>
</protein>
<evidence type="ECO:0000256" key="7">
    <source>
        <dbReference type="PIRSR" id="PIRSR000898-1"/>
    </source>
</evidence>
<dbReference type="CDD" id="cd07378">
    <property type="entry name" value="MPP_ACP5"/>
    <property type="match status" value="1"/>
</dbReference>
<comment type="caution">
    <text evidence="12">The sequence shown here is derived from an EMBL/GenBank/DDBJ whole genome shotgun (WGS) entry which is preliminary data.</text>
</comment>